<feature type="compositionally biased region" description="Basic and acidic residues" evidence="1">
    <location>
        <begin position="93"/>
        <end position="111"/>
    </location>
</feature>
<protein>
    <submittedName>
        <fullName evidence="2">Uncharacterized protein</fullName>
    </submittedName>
</protein>
<evidence type="ECO:0000256" key="1">
    <source>
        <dbReference type="SAM" id="MobiDB-lite"/>
    </source>
</evidence>
<evidence type="ECO:0000313" key="3">
    <source>
        <dbReference type="Proteomes" id="UP000027138"/>
    </source>
</evidence>
<keyword evidence="3" id="KW-1185">Reference proteome</keyword>
<organism evidence="2 3">
    <name type="scientific">Jatropha curcas</name>
    <name type="common">Barbados nut</name>
    <dbReference type="NCBI Taxonomy" id="180498"/>
    <lineage>
        <taxon>Eukaryota</taxon>
        <taxon>Viridiplantae</taxon>
        <taxon>Streptophyta</taxon>
        <taxon>Embryophyta</taxon>
        <taxon>Tracheophyta</taxon>
        <taxon>Spermatophyta</taxon>
        <taxon>Magnoliopsida</taxon>
        <taxon>eudicotyledons</taxon>
        <taxon>Gunneridae</taxon>
        <taxon>Pentapetalae</taxon>
        <taxon>rosids</taxon>
        <taxon>fabids</taxon>
        <taxon>Malpighiales</taxon>
        <taxon>Euphorbiaceae</taxon>
        <taxon>Crotonoideae</taxon>
        <taxon>Jatropheae</taxon>
        <taxon>Jatropha</taxon>
    </lineage>
</organism>
<feature type="region of interest" description="Disordered" evidence="1">
    <location>
        <begin position="62"/>
        <end position="122"/>
    </location>
</feature>
<evidence type="ECO:0000313" key="2">
    <source>
        <dbReference type="EMBL" id="KDP34264.1"/>
    </source>
</evidence>
<dbReference type="AlphaFoldDB" id="A0A067KR34"/>
<gene>
    <name evidence="2" type="ORF">JCGZ_12833</name>
</gene>
<proteinExistence type="predicted"/>
<dbReference type="Proteomes" id="UP000027138">
    <property type="component" value="Unassembled WGS sequence"/>
</dbReference>
<feature type="compositionally biased region" description="Basic residues" evidence="1">
    <location>
        <begin position="112"/>
        <end position="122"/>
    </location>
</feature>
<accession>A0A067KR34</accession>
<sequence length="122" mass="14137">MRHDFLIKRSRGFPAIVVFTRDERKEIERERERPELLQRGGDEKEAVAEALVSCRCCVRRNEKGKRGEEAGAAVRRQHGKDARRGGAGSCGRKTREEKQRGRAKEEEEKEKKERRKAVSSKF</sequence>
<name>A0A067KR34_JATCU</name>
<dbReference type="EMBL" id="KK914537">
    <property type="protein sequence ID" value="KDP34264.1"/>
    <property type="molecule type" value="Genomic_DNA"/>
</dbReference>
<reference evidence="2 3" key="1">
    <citation type="journal article" date="2014" name="PLoS ONE">
        <title>Global Analysis of Gene Expression Profiles in Physic Nut (Jatropha curcas L.) Seedlings Exposed to Salt Stress.</title>
        <authorList>
            <person name="Zhang L."/>
            <person name="Zhang C."/>
            <person name="Wu P."/>
            <person name="Chen Y."/>
            <person name="Li M."/>
            <person name="Jiang H."/>
            <person name="Wu G."/>
        </authorList>
    </citation>
    <scope>NUCLEOTIDE SEQUENCE [LARGE SCALE GENOMIC DNA]</scope>
    <source>
        <strain evidence="3">cv. GZQX0401</strain>
        <tissue evidence="2">Young leaves</tissue>
    </source>
</reference>